<proteinExistence type="predicted"/>
<dbReference type="EMBL" id="CACRZD030000010">
    <property type="protein sequence ID" value="CAA6667507.1"/>
    <property type="molecule type" value="Genomic_DNA"/>
</dbReference>
<organism evidence="1">
    <name type="scientific">Spirodela intermedia</name>
    <name type="common">Intermediate duckweed</name>
    <dbReference type="NCBI Taxonomy" id="51605"/>
    <lineage>
        <taxon>Eukaryota</taxon>
        <taxon>Viridiplantae</taxon>
        <taxon>Streptophyta</taxon>
        <taxon>Embryophyta</taxon>
        <taxon>Tracheophyta</taxon>
        <taxon>Spermatophyta</taxon>
        <taxon>Magnoliopsida</taxon>
        <taxon>Liliopsida</taxon>
        <taxon>Araceae</taxon>
        <taxon>Lemnoideae</taxon>
        <taxon>Spirodela</taxon>
    </lineage>
</organism>
<gene>
    <name evidence="1" type="ORF">SI7747_10013900</name>
</gene>
<dbReference type="AlphaFoldDB" id="A0A7I8JBF5"/>
<evidence type="ECO:0000313" key="2">
    <source>
        <dbReference type="Proteomes" id="UP001189122"/>
    </source>
</evidence>
<protein>
    <submittedName>
        <fullName evidence="1">Uncharacterized protein</fullName>
    </submittedName>
</protein>
<sequence>MSIIDPKLQGEFNINMAWKIVEIAMSCATTTSEERITMSNAVTQLMECVEVNESHSVLGSVNSSMQRMNDTLHSISTTPLTSLAR</sequence>
<reference evidence="1 2" key="1">
    <citation type="submission" date="2019-12" db="EMBL/GenBank/DDBJ databases">
        <authorList>
            <person name="Scholz U."/>
            <person name="Mascher M."/>
            <person name="Fiebig A."/>
        </authorList>
    </citation>
    <scope>NUCLEOTIDE SEQUENCE</scope>
</reference>
<dbReference type="Gene3D" id="1.10.510.10">
    <property type="entry name" value="Transferase(Phosphotransferase) domain 1"/>
    <property type="match status" value="1"/>
</dbReference>
<evidence type="ECO:0000313" key="1">
    <source>
        <dbReference type="EMBL" id="CAA2628253.1"/>
    </source>
</evidence>
<name>A0A7I8JBF5_SPIIN</name>
<keyword evidence="2" id="KW-1185">Reference proteome</keyword>
<dbReference type="Proteomes" id="UP001189122">
    <property type="component" value="Unassembled WGS sequence"/>
</dbReference>
<dbReference type="EMBL" id="LR743597">
    <property type="protein sequence ID" value="CAA2628253.1"/>
    <property type="molecule type" value="Genomic_DNA"/>
</dbReference>
<accession>A0A7I8JBF5</accession>